<dbReference type="Proteomes" id="UP000237839">
    <property type="component" value="Unassembled WGS sequence"/>
</dbReference>
<sequence>MMVFYLANYLRWLSLRVLAPTSNINLTPSYKQRLIESPTLNLI</sequence>
<dbReference type="EMBL" id="PUGF01000019">
    <property type="protein sequence ID" value="PRC91798.1"/>
    <property type="molecule type" value="Genomic_DNA"/>
</dbReference>
<gene>
    <name evidence="1" type="ORF">S2091_3553</name>
</gene>
<protein>
    <submittedName>
        <fullName evidence="1">Uncharacterized protein</fullName>
    </submittedName>
</protein>
<evidence type="ECO:0000313" key="1">
    <source>
        <dbReference type="EMBL" id="PRC91798.1"/>
    </source>
</evidence>
<keyword evidence="2" id="KW-1185">Reference proteome</keyword>
<organism evidence="1 2">
    <name type="scientific">Solimicrobium silvestre</name>
    <dbReference type="NCBI Taxonomy" id="2099400"/>
    <lineage>
        <taxon>Bacteria</taxon>
        <taxon>Pseudomonadati</taxon>
        <taxon>Pseudomonadota</taxon>
        <taxon>Betaproteobacteria</taxon>
        <taxon>Burkholderiales</taxon>
        <taxon>Oxalobacteraceae</taxon>
        <taxon>Solimicrobium</taxon>
    </lineage>
</organism>
<proteinExistence type="predicted"/>
<evidence type="ECO:0000313" key="2">
    <source>
        <dbReference type="Proteomes" id="UP000237839"/>
    </source>
</evidence>
<comment type="caution">
    <text evidence="1">The sequence shown here is derived from an EMBL/GenBank/DDBJ whole genome shotgun (WGS) entry which is preliminary data.</text>
</comment>
<accession>A0A2S9GVS2</accession>
<name>A0A2S9GVS2_9BURK</name>
<reference evidence="1 2" key="1">
    <citation type="submission" date="2018-02" db="EMBL/GenBank/DDBJ databases">
        <title>Solimicrobium silvestre gen. nov., sp. nov., isolated from alpine forest soil.</title>
        <authorList>
            <person name="Margesin R."/>
            <person name="Albuquerque L."/>
            <person name="Zhang D.-C."/>
            <person name="Froufe H.J.C."/>
            <person name="Severino R."/>
            <person name="Roxo I."/>
            <person name="Egas C."/>
            <person name="Da Costa M.S."/>
        </authorList>
    </citation>
    <scope>NUCLEOTIDE SEQUENCE [LARGE SCALE GENOMIC DNA]</scope>
    <source>
        <strain evidence="1 2">S20-91</strain>
    </source>
</reference>
<dbReference type="AlphaFoldDB" id="A0A2S9GVS2"/>